<evidence type="ECO:0000259" key="1">
    <source>
        <dbReference type="Pfam" id="PF00462"/>
    </source>
</evidence>
<dbReference type="PROSITE" id="PS51354">
    <property type="entry name" value="GLUTAREDOXIN_2"/>
    <property type="match status" value="1"/>
</dbReference>
<organism evidence="2">
    <name type="scientific">marine metagenome</name>
    <dbReference type="NCBI Taxonomy" id="408172"/>
    <lineage>
        <taxon>unclassified sequences</taxon>
        <taxon>metagenomes</taxon>
        <taxon>ecological metagenomes</taxon>
    </lineage>
</organism>
<dbReference type="InterPro" id="IPR036249">
    <property type="entry name" value="Thioredoxin-like_sf"/>
</dbReference>
<gene>
    <name evidence="2" type="ORF">METZ01_LOCUS228349</name>
</gene>
<reference evidence="2" key="1">
    <citation type="submission" date="2018-05" db="EMBL/GenBank/DDBJ databases">
        <authorList>
            <person name="Lanie J.A."/>
            <person name="Ng W.-L."/>
            <person name="Kazmierczak K.M."/>
            <person name="Andrzejewski T.M."/>
            <person name="Davidsen T.M."/>
            <person name="Wayne K.J."/>
            <person name="Tettelin H."/>
            <person name="Glass J.I."/>
            <person name="Rusch D."/>
            <person name="Podicherti R."/>
            <person name="Tsui H.-C.T."/>
            <person name="Winkler M.E."/>
        </authorList>
    </citation>
    <scope>NUCLEOTIDE SEQUENCE</scope>
</reference>
<dbReference type="Pfam" id="PF00462">
    <property type="entry name" value="Glutaredoxin"/>
    <property type="match status" value="1"/>
</dbReference>
<sequence>MCEKAKSLLDKHKKQYMFIQADKKLFGKILSVTGSKKVPQIFLDGEVFLTVEKLEESLKNEEKA</sequence>
<evidence type="ECO:0000313" key="2">
    <source>
        <dbReference type="EMBL" id="SVB75495.1"/>
    </source>
</evidence>
<dbReference type="AlphaFoldDB" id="A0A382GL57"/>
<name>A0A382GL57_9ZZZZ</name>
<feature type="domain" description="Glutaredoxin" evidence="1">
    <location>
        <begin position="1"/>
        <end position="47"/>
    </location>
</feature>
<accession>A0A382GL57</accession>
<proteinExistence type="predicted"/>
<protein>
    <recommendedName>
        <fullName evidence="1">Glutaredoxin domain-containing protein</fullName>
    </recommendedName>
</protein>
<dbReference type="InterPro" id="IPR002109">
    <property type="entry name" value="Glutaredoxin"/>
</dbReference>
<dbReference type="SUPFAM" id="SSF52833">
    <property type="entry name" value="Thioredoxin-like"/>
    <property type="match status" value="1"/>
</dbReference>
<dbReference type="EMBL" id="UINC01055986">
    <property type="protein sequence ID" value="SVB75495.1"/>
    <property type="molecule type" value="Genomic_DNA"/>
</dbReference>
<dbReference type="Gene3D" id="3.40.30.10">
    <property type="entry name" value="Glutaredoxin"/>
    <property type="match status" value="1"/>
</dbReference>